<protein>
    <submittedName>
        <fullName evidence="6">MerR family transcriptional regulator</fullName>
    </submittedName>
</protein>
<dbReference type="PROSITE" id="PS50937">
    <property type="entry name" value="HTH_MERR_2"/>
    <property type="match status" value="1"/>
</dbReference>
<gene>
    <name evidence="6" type="ORF">BE04_08050</name>
</gene>
<keyword evidence="4" id="KW-0804">Transcription</keyword>
<dbReference type="SUPFAM" id="SSF46955">
    <property type="entry name" value="Putative DNA-binding domain"/>
    <property type="match status" value="1"/>
</dbReference>
<dbReference type="Pfam" id="PF13411">
    <property type="entry name" value="MerR_1"/>
    <property type="match status" value="1"/>
</dbReference>
<dbReference type="PANTHER" id="PTHR30204">
    <property type="entry name" value="REDOX-CYCLING DRUG-SENSING TRANSCRIPTIONAL ACTIVATOR SOXR"/>
    <property type="match status" value="1"/>
</dbReference>
<dbReference type="Proteomes" id="UP000075604">
    <property type="component" value="Unassembled WGS sequence"/>
</dbReference>
<dbReference type="GO" id="GO:0003677">
    <property type="term" value="F:DNA binding"/>
    <property type="evidence" value="ECO:0007669"/>
    <property type="project" value="UniProtKB-KW"/>
</dbReference>
<dbReference type="InterPro" id="IPR012925">
    <property type="entry name" value="TipAS_dom"/>
</dbReference>
<dbReference type="AlphaFoldDB" id="A0A150NY90"/>
<dbReference type="Gene3D" id="1.10.490.50">
    <property type="entry name" value="Antibiotic binding domain of TipA-like multidrug resistance regulators"/>
    <property type="match status" value="1"/>
</dbReference>
<evidence type="ECO:0000313" key="6">
    <source>
        <dbReference type="EMBL" id="KYF46715.1"/>
    </source>
</evidence>
<dbReference type="CDD" id="cd04788">
    <property type="entry name" value="HTH_NolA-AlbR"/>
    <property type="match status" value="1"/>
</dbReference>
<name>A0A150NY90_SORCE</name>
<dbReference type="Pfam" id="PF07739">
    <property type="entry name" value="TipAS"/>
    <property type="match status" value="1"/>
</dbReference>
<sequence length="239" mass="27043">MRSAPLKVGDLAKQTGLSVRTLHYYEEVGLLSPSHRTASGHRMYSAGDVARLQQIKSLRELGFSLEQITACLDRPGFSPLETIELHLARLREQIALEQKLCTRLEGLASVLRAGEDVSVEQLLQTIEVMTMIEKYYTPEQLAELKQRAEAIGPEKMREAESAWKQIYEDMRAEMQKGSDPKSEPVQQIVKRMRELIDAFTGKNPGIESSLNRMYKEEPSMRNQHGTDPALHEFIGKAMS</sequence>
<feature type="domain" description="HTH merR-type" evidence="5">
    <location>
        <begin position="5"/>
        <end position="74"/>
    </location>
</feature>
<dbReference type="PROSITE" id="PS00552">
    <property type="entry name" value="HTH_MERR_1"/>
    <property type="match status" value="1"/>
</dbReference>
<dbReference type="Gene3D" id="1.10.1660.10">
    <property type="match status" value="1"/>
</dbReference>
<evidence type="ECO:0000256" key="1">
    <source>
        <dbReference type="ARBA" id="ARBA00023015"/>
    </source>
</evidence>
<dbReference type="EMBL" id="JELX01004608">
    <property type="protein sequence ID" value="KYF46715.1"/>
    <property type="molecule type" value="Genomic_DNA"/>
</dbReference>
<evidence type="ECO:0000256" key="4">
    <source>
        <dbReference type="ARBA" id="ARBA00023163"/>
    </source>
</evidence>
<dbReference type="InterPro" id="IPR000551">
    <property type="entry name" value="MerR-type_HTH_dom"/>
</dbReference>
<dbReference type="GO" id="GO:0003700">
    <property type="term" value="F:DNA-binding transcription factor activity"/>
    <property type="evidence" value="ECO:0007669"/>
    <property type="project" value="InterPro"/>
</dbReference>
<dbReference type="SUPFAM" id="SSF89082">
    <property type="entry name" value="Antibiotic binding domain of TipA-like multidrug resistance regulators"/>
    <property type="match status" value="1"/>
</dbReference>
<evidence type="ECO:0000259" key="5">
    <source>
        <dbReference type="PROSITE" id="PS50937"/>
    </source>
</evidence>
<dbReference type="InterPro" id="IPR009061">
    <property type="entry name" value="DNA-bd_dom_put_sf"/>
</dbReference>
<keyword evidence="2" id="KW-0238">DNA-binding</keyword>
<accession>A0A150NY90</accession>
<dbReference type="InterPro" id="IPR047057">
    <property type="entry name" value="MerR_fam"/>
</dbReference>
<dbReference type="SMART" id="SM00422">
    <property type="entry name" value="HTH_MERR"/>
    <property type="match status" value="1"/>
</dbReference>
<proteinExistence type="predicted"/>
<evidence type="ECO:0000256" key="3">
    <source>
        <dbReference type="ARBA" id="ARBA00023159"/>
    </source>
</evidence>
<organism evidence="6 7">
    <name type="scientific">Sorangium cellulosum</name>
    <name type="common">Polyangium cellulosum</name>
    <dbReference type="NCBI Taxonomy" id="56"/>
    <lineage>
        <taxon>Bacteria</taxon>
        <taxon>Pseudomonadati</taxon>
        <taxon>Myxococcota</taxon>
        <taxon>Polyangia</taxon>
        <taxon>Polyangiales</taxon>
        <taxon>Polyangiaceae</taxon>
        <taxon>Sorangium</taxon>
    </lineage>
</organism>
<evidence type="ECO:0000256" key="2">
    <source>
        <dbReference type="ARBA" id="ARBA00023125"/>
    </source>
</evidence>
<reference evidence="6 7" key="1">
    <citation type="submission" date="2014-02" db="EMBL/GenBank/DDBJ databases">
        <title>The small core and large imbalanced accessory genome model reveals a collaborative survival strategy of Sorangium cellulosum strains in nature.</title>
        <authorList>
            <person name="Han K."/>
            <person name="Peng R."/>
            <person name="Blom J."/>
            <person name="Li Y.-Z."/>
        </authorList>
    </citation>
    <scope>NUCLEOTIDE SEQUENCE [LARGE SCALE GENOMIC DNA]</scope>
    <source>
        <strain evidence="6 7">So0157-18</strain>
    </source>
</reference>
<comment type="caution">
    <text evidence="6">The sequence shown here is derived from an EMBL/GenBank/DDBJ whole genome shotgun (WGS) entry which is preliminary data.</text>
</comment>
<evidence type="ECO:0000313" key="7">
    <source>
        <dbReference type="Proteomes" id="UP000075604"/>
    </source>
</evidence>
<dbReference type="PRINTS" id="PR00040">
    <property type="entry name" value="HTHMERR"/>
</dbReference>
<keyword evidence="1" id="KW-0805">Transcription regulation</keyword>
<keyword evidence="3" id="KW-0010">Activator</keyword>
<dbReference type="PANTHER" id="PTHR30204:SF90">
    <property type="entry name" value="HTH-TYPE TRANSCRIPTIONAL ACTIVATOR MTA"/>
    <property type="match status" value="1"/>
</dbReference>
<dbReference type="InterPro" id="IPR036244">
    <property type="entry name" value="TipA-like_antibiotic-bd"/>
</dbReference>